<accession>A0A1H2GEJ4</accession>
<dbReference type="EMBL" id="FNLL01000005">
    <property type="protein sequence ID" value="SDU18156.1"/>
    <property type="molecule type" value="Genomic_DNA"/>
</dbReference>
<dbReference type="Proteomes" id="UP000199608">
    <property type="component" value="Unassembled WGS sequence"/>
</dbReference>
<name>A0A1H2GEJ4_9BACT</name>
<reference evidence="2" key="1">
    <citation type="submission" date="2016-10" db="EMBL/GenBank/DDBJ databases">
        <authorList>
            <person name="Varghese N."/>
            <person name="Submissions S."/>
        </authorList>
    </citation>
    <scope>NUCLEOTIDE SEQUENCE [LARGE SCALE GENOMIC DNA]</scope>
    <source>
        <strain evidence="2">DSM 3384</strain>
    </source>
</reference>
<proteinExistence type="predicted"/>
<evidence type="ECO:0000313" key="1">
    <source>
        <dbReference type="EMBL" id="SDU18156.1"/>
    </source>
</evidence>
<organism evidence="1 2">
    <name type="scientific">Desulfobacula phenolica</name>
    <dbReference type="NCBI Taxonomy" id="90732"/>
    <lineage>
        <taxon>Bacteria</taxon>
        <taxon>Pseudomonadati</taxon>
        <taxon>Thermodesulfobacteriota</taxon>
        <taxon>Desulfobacteria</taxon>
        <taxon>Desulfobacterales</taxon>
        <taxon>Desulfobacteraceae</taxon>
        <taxon>Desulfobacula</taxon>
    </lineage>
</organism>
<sequence length="71" mass="7859">MGIVHGGELCLMKESKDIASQYNIMIIGVAIDLEGENQQSLTTCDGLIKYMDGLRLARQDHIQKPSNLQIV</sequence>
<keyword evidence="2" id="KW-1185">Reference proteome</keyword>
<evidence type="ECO:0000313" key="2">
    <source>
        <dbReference type="Proteomes" id="UP000199608"/>
    </source>
</evidence>
<gene>
    <name evidence="1" type="ORF">SAMN04487931_105167</name>
</gene>
<dbReference type="RefSeq" id="WP_245743072.1">
    <property type="nucleotide sequence ID" value="NZ_FNLL01000005.1"/>
</dbReference>
<dbReference type="AlphaFoldDB" id="A0A1H2GEJ4"/>
<protein>
    <submittedName>
        <fullName evidence="1">Uncharacterized protein</fullName>
    </submittedName>
</protein>